<evidence type="ECO:0000259" key="1">
    <source>
        <dbReference type="Pfam" id="PF21686"/>
    </source>
</evidence>
<dbReference type="InterPro" id="IPR052171">
    <property type="entry name" value="NHEJ_LigD"/>
</dbReference>
<evidence type="ECO:0000313" key="3">
    <source>
        <dbReference type="Proteomes" id="UP001149009"/>
    </source>
</evidence>
<reference evidence="2" key="1">
    <citation type="submission" date="2022-08" db="EMBL/GenBank/DDBJ databases">
        <title>Chelativorans sichuanense sp. nov., a paraffin oil-degrading bacterium isolated from a mixture of oil-based drill cuttings and paddy soil.</title>
        <authorList>
            <person name="Yu J."/>
            <person name="Liu H."/>
            <person name="Chen Q."/>
        </authorList>
    </citation>
    <scope>NUCLEOTIDE SEQUENCE</scope>
    <source>
        <strain evidence="2">SCAU 2101</strain>
    </source>
</reference>
<dbReference type="Proteomes" id="UP001149009">
    <property type="component" value="Unassembled WGS sequence"/>
</dbReference>
<gene>
    <name evidence="2" type="primary">ligD</name>
    <name evidence="2" type="ORF">NYR54_10500</name>
</gene>
<dbReference type="GO" id="GO:0003910">
    <property type="term" value="F:DNA ligase (ATP) activity"/>
    <property type="evidence" value="ECO:0007669"/>
    <property type="project" value="UniProtKB-EC"/>
</dbReference>
<dbReference type="PANTHER" id="PTHR42705:SF2">
    <property type="entry name" value="BIFUNCTIONAL NON-HOMOLOGOUS END JOINING PROTEIN LIGD"/>
    <property type="match status" value="1"/>
</dbReference>
<protein>
    <submittedName>
        <fullName evidence="2">Non-homologous end-joining DNA ligase</fullName>
        <ecNumber evidence="2">6.5.1.1</ecNumber>
    </submittedName>
</protein>
<dbReference type="RefSeq" id="WP_261515594.1">
    <property type="nucleotide sequence ID" value="NZ_JAODNV010000010.1"/>
</dbReference>
<dbReference type="EC" id="6.5.1.1" evidence="2"/>
<dbReference type="EMBL" id="JAODNV010000010">
    <property type="protein sequence ID" value="MCT8990717.1"/>
    <property type="molecule type" value="Genomic_DNA"/>
</dbReference>
<dbReference type="InterPro" id="IPR033651">
    <property type="entry name" value="PaeLigD_Pol-like"/>
</dbReference>
<comment type="caution">
    <text evidence="2">The sequence shown here is derived from an EMBL/GenBank/DDBJ whole genome shotgun (WGS) entry which is preliminary data.</text>
</comment>
<sequence length="301" mass="33974">MQEERETVAGISLSNPGKMLFEAQGLTKRDIAHHYVRVAERMLPDIRNRLISLVRCPEGSTRECFFQKHAGRGFPEAIKRRDIIENDGDKAEYLFVSDLKGIIAAVQMNTLEFHIWGSRVDALEQPDRLVFDLDPDEGVSFADLRQACFDLRDRLAAAGLNTLPLVTGGKGVHVVAPLNRRAKWPEVKAFARAIAERMSEEEPERFLSQASKAKRKNRIFIDWLRNERGATAIAPYSTRARPGAPIATPVSWNELARLEAANTFRIGDMDKRLREPDPWAEASAWRQSITRKMLERAGVAA</sequence>
<dbReference type="AlphaFoldDB" id="A0A9X2X7G7"/>
<dbReference type="InterPro" id="IPR014145">
    <property type="entry name" value="LigD_pol_dom"/>
</dbReference>
<dbReference type="NCBIfam" id="TIGR02778">
    <property type="entry name" value="ligD_pol"/>
    <property type="match status" value="1"/>
</dbReference>
<dbReference type="PANTHER" id="PTHR42705">
    <property type="entry name" value="BIFUNCTIONAL NON-HOMOLOGOUS END JOINING PROTEIN LIGD"/>
    <property type="match status" value="1"/>
</dbReference>
<accession>A0A9X2X7G7</accession>
<organism evidence="2 3">
    <name type="scientific">Chelativorans petroleitrophicus</name>
    <dbReference type="NCBI Taxonomy" id="2975484"/>
    <lineage>
        <taxon>Bacteria</taxon>
        <taxon>Pseudomonadati</taxon>
        <taxon>Pseudomonadota</taxon>
        <taxon>Alphaproteobacteria</taxon>
        <taxon>Hyphomicrobiales</taxon>
        <taxon>Phyllobacteriaceae</taxon>
        <taxon>Chelativorans</taxon>
    </lineage>
</organism>
<dbReference type="Gene3D" id="3.90.920.10">
    <property type="entry name" value="DNA primase, PRIM domain"/>
    <property type="match status" value="1"/>
</dbReference>
<dbReference type="Pfam" id="PF21686">
    <property type="entry name" value="LigD_Prim-Pol"/>
    <property type="match status" value="1"/>
</dbReference>
<evidence type="ECO:0000313" key="2">
    <source>
        <dbReference type="EMBL" id="MCT8990717.1"/>
    </source>
</evidence>
<proteinExistence type="predicted"/>
<name>A0A9X2X7G7_9HYPH</name>
<keyword evidence="2" id="KW-0436">Ligase</keyword>
<feature type="domain" description="DNA ligase D polymerase" evidence="1">
    <location>
        <begin position="27"/>
        <end position="279"/>
    </location>
</feature>
<keyword evidence="3" id="KW-1185">Reference proteome</keyword>
<dbReference type="CDD" id="cd04862">
    <property type="entry name" value="PaeLigD_Pol_like"/>
    <property type="match status" value="1"/>
</dbReference>